<organism evidence="1 2">
    <name type="scientific">Entomophthora muscae</name>
    <dbReference type="NCBI Taxonomy" id="34485"/>
    <lineage>
        <taxon>Eukaryota</taxon>
        <taxon>Fungi</taxon>
        <taxon>Fungi incertae sedis</taxon>
        <taxon>Zoopagomycota</taxon>
        <taxon>Entomophthoromycotina</taxon>
        <taxon>Entomophthoromycetes</taxon>
        <taxon>Entomophthorales</taxon>
        <taxon>Entomophthoraceae</taxon>
        <taxon>Entomophthora</taxon>
    </lineage>
</organism>
<proteinExistence type="predicted"/>
<dbReference type="Proteomes" id="UP001165960">
    <property type="component" value="Unassembled WGS sequence"/>
</dbReference>
<accession>A0ACC2SXW0</accession>
<evidence type="ECO:0000313" key="2">
    <source>
        <dbReference type="Proteomes" id="UP001165960"/>
    </source>
</evidence>
<name>A0ACC2SXW0_9FUNG</name>
<protein>
    <submittedName>
        <fullName evidence="1">Uncharacterized protein</fullName>
    </submittedName>
</protein>
<reference evidence="1" key="1">
    <citation type="submission" date="2022-04" db="EMBL/GenBank/DDBJ databases">
        <title>Genome of the entomopathogenic fungus Entomophthora muscae.</title>
        <authorList>
            <person name="Elya C."/>
            <person name="Lovett B.R."/>
            <person name="Lee E."/>
            <person name="Macias A.M."/>
            <person name="Hajek A.E."/>
            <person name="De Bivort B.L."/>
            <person name="Kasson M.T."/>
            <person name="De Fine Licht H.H."/>
            <person name="Stajich J.E."/>
        </authorList>
    </citation>
    <scope>NUCLEOTIDE SEQUENCE</scope>
    <source>
        <strain evidence="1">Berkeley</strain>
    </source>
</reference>
<dbReference type="EMBL" id="QTSX02004263">
    <property type="protein sequence ID" value="KAJ9067225.1"/>
    <property type="molecule type" value="Genomic_DNA"/>
</dbReference>
<evidence type="ECO:0000313" key="1">
    <source>
        <dbReference type="EMBL" id="KAJ9067225.1"/>
    </source>
</evidence>
<keyword evidence="2" id="KW-1185">Reference proteome</keyword>
<sequence length="263" mass="28672">MSQDTKDQSLDHQSAHETPSFPYTPQSLAAYPPYPSPSPNPGYPSTIGFQLPFPQANTSRSCYPSPSARNGASVSPPIPFNSNTFSQSGPISTPPTNLPSTPAYIGKYGRPQKGLKWVKTSGRYIPEGAIQGGYESDNRPLYIARGYHKGCLVVGKAAGHLNGCMIPYGGEEITLKDYHVLVGDAEKVKWRECYDKLEINGWVPLEAGNEANGVELFIAKTFYKNSEVVGKVSENMRHGMTFGYAGVEIHAKKPMVYHVLSLA</sequence>
<gene>
    <name evidence="1" type="ORF">DSO57_1001338</name>
</gene>
<comment type="caution">
    <text evidence="1">The sequence shown here is derived from an EMBL/GenBank/DDBJ whole genome shotgun (WGS) entry which is preliminary data.</text>
</comment>